<dbReference type="SUPFAM" id="SSF47459">
    <property type="entry name" value="HLH, helix-loop-helix DNA-binding domain"/>
    <property type="match status" value="1"/>
</dbReference>
<feature type="domain" description="PAS" evidence="7">
    <location>
        <begin position="121"/>
        <end position="165"/>
    </location>
</feature>
<dbReference type="PROSITE" id="PS50888">
    <property type="entry name" value="BHLH"/>
    <property type="match status" value="1"/>
</dbReference>
<dbReference type="InterPro" id="IPR011598">
    <property type="entry name" value="bHLH_dom"/>
</dbReference>
<evidence type="ECO:0000259" key="7">
    <source>
        <dbReference type="PROSITE" id="PS50112"/>
    </source>
</evidence>
<dbReference type="Pfam" id="PF23171">
    <property type="entry name" value="bHLH_HIF1A"/>
    <property type="match status" value="1"/>
</dbReference>
<dbReference type="CDD" id="cd19732">
    <property type="entry name" value="bHLH-PAS_NPAS3_PASD6"/>
    <property type="match status" value="1"/>
</dbReference>
<accession>A0A3Q1F8P0</accession>
<evidence type="ECO:0000256" key="1">
    <source>
        <dbReference type="ARBA" id="ARBA00004123"/>
    </source>
</evidence>
<evidence type="ECO:0000256" key="2">
    <source>
        <dbReference type="ARBA" id="ARBA00022737"/>
    </source>
</evidence>
<keyword evidence="5" id="KW-0804">Transcription</keyword>
<name>A0A3Q1F8P0_9TELE</name>
<dbReference type="Proteomes" id="UP000257200">
    <property type="component" value="Unplaced"/>
</dbReference>
<organism evidence="9 10">
    <name type="scientific">Acanthochromis polyacanthus</name>
    <name type="common">spiny chromis</name>
    <dbReference type="NCBI Taxonomy" id="80966"/>
    <lineage>
        <taxon>Eukaryota</taxon>
        <taxon>Metazoa</taxon>
        <taxon>Chordata</taxon>
        <taxon>Craniata</taxon>
        <taxon>Vertebrata</taxon>
        <taxon>Euteleostomi</taxon>
        <taxon>Actinopterygii</taxon>
        <taxon>Neopterygii</taxon>
        <taxon>Teleostei</taxon>
        <taxon>Neoteleostei</taxon>
        <taxon>Acanthomorphata</taxon>
        <taxon>Ovalentaria</taxon>
        <taxon>Pomacentridae</taxon>
        <taxon>Acanthochromis</taxon>
    </lineage>
</organism>
<dbReference type="GO" id="GO:0000981">
    <property type="term" value="F:DNA-binding transcription factor activity, RNA polymerase II-specific"/>
    <property type="evidence" value="ECO:0007669"/>
    <property type="project" value="TreeGrafter"/>
</dbReference>
<dbReference type="InterPro" id="IPR000014">
    <property type="entry name" value="PAS"/>
</dbReference>
<dbReference type="GO" id="GO:0046983">
    <property type="term" value="F:protein dimerization activity"/>
    <property type="evidence" value="ECO:0007669"/>
    <property type="project" value="InterPro"/>
</dbReference>
<evidence type="ECO:0000256" key="4">
    <source>
        <dbReference type="ARBA" id="ARBA00023125"/>
    </source>
</evidence>
<evidence type="ECO:0000256" key="3">
    <source>
        <dbReference type="ARBA" id="ARBA00023015"/>
    </source>
</evidence>
<evidence type="ECO:0000259" key="8">
    <source>
        <dbReference type="PROSITE" id="PS50888"/>
    </source>
</evidence>
<dbReference type="InterPro" id="IPR036638">
    <property type="entry name" value="HLH_DNA-bd_sf"/>
</dbReference>
<dbReference type="FunFam" id="4.10.280.10:FF:000007">
    <property type="entry name" value="single-minded homolog 1 isoform X1"/>
    <property type="match status" value="1"/>
</dbReference>
<reference evidence="9" key="1">
    <citation type="submission" date="2025-08" db="UniProtKB">
        <authorList>
            <consortium name="Ensembl"/>
        </authorList>
    </citation>
    <scope>IDENTIFICATION</scope>
</reference>
<dbReference type="Ensembl" id="ENSAPOT00000022577.1">
    <property type="protein sequence ID" value="ENSAPOP00000014156.1"/>
    <property type="gene ID" value="ENSAPOG00000017021.1"/>
</dbReference>
<dbReference type="GO" id="GO:0005634">
    <property type="term" value="C:nucleus"/>
    <property type="evidence" value="ECO:0007669"/>
    <property type="project" value="UniProtKB-SubCell"/>
</dbReference>
<dbReference type="Gene3D" id="4.10.280.10">
    <property type="entry name" value="Helix-loop-helix DNA-binding domain"/>
    <property type="match status" value="1"/>
</dbReference>
<dbReference type="InParanoid" id="A0A3Q1F8P0"/>
<keyword evidence="6" id="KW-0539">Nucleus</keyword>
<keyword evidence="2" id="KW-0677">Repeat</keyword>
<keyword evidence="3" id="KW-0805">Transcription regulation</keyword>
<dbReference type="PROSITE" id="PS50112">
    <property type="entry name" value="PAS"/>
    <property type="match status" value="1"/>
</dbReference>
<reference evidence="9" key="2">
    <citation type="submission" date="2025-09" db="UniProtKB">
        <authorList>
            <consortium name="Ensembl"/>
        </authorList>
    </citation>
    <scope>IDENTIFICATION</scope>
</reference>
<evidence type="ECO:0000313" key="10">
    <source>
        <dbReference type="Proteomes" id="UP000257200"/>
    </source>
</evidence>
<comment type="subcellular location">
    <subcellularLocation>
        <location evidence="1">Nucleus</location>
    </subcellularLocation>
</comment>
<proteinExistence type="predicted"/>
<evidence type="ECO:0000256" key="5">
    <source>
        <dbReference type="ARBA" id="ARBA00023163"/>
    </source>
</evidence>
<feature type="domain" description="BHLH" evidence="8">
    <location>
        <begin position="19"/>
        <end position="72"/>
    </location>
</feature>
<dbReference type="SUPFAM" id="SSF55785">
    <property type="entry name" value="PYP-like sensor domain (PAS domain)"/>
    <property type="match status" value="1"/>
</dbReference>
<evidence type="ECO:0000256" key="6">
    <source>
        <dbReference type="ARBA" id="ARBA00023242"/>
    </source>
</evidence>
<keyword evidence="10" id="KW-1185">Reference proteome</keyword>
<dbReference type="Gene3D" id="3.30.450.20">
    <property type="entry name" value="PAS domain"/>
    <property type="match status" value="1"/>
</dbReference>
<dbReference type="PANTHER" id="PTHR23043:SF30">
    <property type="entry name" value="NEURONAL PAS DOMAIN-CONTAINING PROTEIN 3"/>
    <property type="match status" value="1"/>
</dbReference>
<dbReference type="STRING" id="80966.ENSAPOP00000014156"/>
<keyword evidence="4" id="KW-0238">DNA-binding</keyword>
<dbReference type="GO" id="GO:0000977">
    <property type="term" value="F:RNA polymerase II transcription regulatory region sequence-specific DNA binding"/>
    <property type="evidence" value="ECO:0007669"/>
    <property type="project" value="TreeGrafter"/>
</dbReference>
<dbReference type="SMART" id="SM00353">
    <property type="entry name" value="HLH"/>
    <property type="match status" value="1"/>
</dbReference>
<protein>
    <recommendedName>
        <fullName evidence="11">Neuronal PAS domain protein 3</fullName>
    </recommendedName>
</protein>
<evidence type="ECO:0008006" key="11">
    <source>
        <dbReference type="Google" id="ProtNLM"/>
    </source>
</evidence>
<dbReference type="GeneTree" id="ENSGT00940000161295"/>
<dbReference type="InterPro" id="IPR035965">
    <property type="entry name" value="PAS-like_dom_sf"/>
</dbReference>
<evidence type="ECO:0000313" key="9">
    <source>
        <dbReference type="Ensembl" id="ENSAPOP00000014156.1"/>
    </source>
</evidence>
<sequence length="214" mass="24445">VIEWKETNQITLCFRLQALRKEKSRDAARSRRGKENFEFYELAKMLPLPGAITSQLDKASIIRLTISYLKMRDFANQGDPPWNLRMEGPPPNTSVKAIGAQRRRSPSVVASEIFEPHLGSHILQSLDGFVFALNKEGRFLYISETVSIYLGLSQVKLTYRSVTDFQSLSGQTLTSDSTDVRVSPGGEMWTKDWILVETWIHPLINSYRNFMETL</sequence>
<dbReference type="AlphaFoldDB" id="A0A3Q1F8P0"/>
<dbReference type="PANTHER" id="PTHR23043">
    <property type="entry name" value="HYPOXIA-INDUCIBLE FACTOR 1 ALPHA"/>
    <property type="match status" value="1"/>
</dbReference>